<accession>A0ACB9RLP3</accession>
<protein>
    <submittedName>
        <fullName evidence="1">Uncharacterized protein</fullName>
    </submittedName>
</protein>
<dbReference type="EMBL" id="CM042882">
    <property type="protein sequence ID" value="KAI4379136.1"/>
    <property type="molecule type" value="Genomic_DNA"/>
</dbReference>
<name>A0ACB9RLP3_9MYRT</name>
<gene>
    <name evidence="1" type="ORF">MLD38_005470</name>
</gene>
<evidence type="ECO:0000313" key="1">
    <source>
        <dbReference type="EMBL" id="KAI4379136.1"/>
    </source>
</evidence>
<reference evidence="2" key="1">
    <citation type="journal article" date="2023" name="Front. Plant Sci.">
        <title>Chromosomal-level genome assembly of Melastoma candidum provides insights into trichome evolution.</title>
        <authorList>
            <person name="Zhong Y."/>
            <person name="Wu W."/>
            <person name="Sun C."/>
            <person name="Zou P."/>
            <person name="Liu Y."/>
            <person name="Dai S."/>
            <person name="Zhou R."/>
        </authorList>
    </citation>
    <scope>NUCLEOTIDE SEQUENCE [LARGE SCALE GENOMIC DNA]</scope>
</reference>
<organism evidence="1 2">
    <name type="scientific">Melastoma candidum</name>
    <dbReference type="NCBI Taxonomy" id="119954"/>
    <lineage>
        <taxon>Eukaryota</taxon>
        <taxon>Viridiplantae</taxon>
        <taxon>Streptophyta</taxon>
        <taxon>Embryophyta</taxon>
        <taxon>Tracheophyta</taxon>
        <taxon>Spermatophyta</taxon>
        <taxon>Magnoliopsida</taxon>
        <taxon>eudicotyledons</taxon>
        <taxon>Gunneridae</taxon>
        <taxon>Pentapetalae</taxon>
        <taxon>rosids</taxon>
        <taxon>malvids</taxon>
        <taxon>Myrtales</taxon>
        <taxon>Melastomataceae</taxon>
        <taxon>Melastomatoideae</taxon>
        <taxon>Melastomateae</taxon>
        <taxon>Melastoma</taxon>
    </lineage>
</organism>
<sequence length="84" mass="9170">MSLSLSRLISKSITNDFSVERDPSPRNAGGGRLRDDVASDNPRFGKVTQLMPRRGRTATRKRIRGNSSKLGGYNTDNSGAARGY</sequence>
<dbReference type="Proteomes" id="UP001057402">
    <property type="component" value="Chromosome 3"/>
</dbReference>
<evidence type="ECO:0000313" key="2">
    <source>
        <dbReference type="Proteomes" id="UP001057402"/>
    </source>
</evidence>
<proteinExistence type="predicted"/>
<keyword evidence="2" id="KW-1185">Reference proteome</keyword>
<comment type="caution">
    <text evidence="1">The sequence shown here is derived from an EMBL/GenBank/DDBJ whole genome shotgun (WGS) entry which is preliminary data.</text>
</comment>